<feature type="region of interest" description="Disordered" evidence="7">
    <location>
        <begin position="1"/>
        <end position="70"/>
    </location>
</feature>
<feature type="compositionally biased region" description="Basic and acidic residues" evidence="7">
    <location>
        <begin position="1"/>
        <end position="13"/>
    </location>
</feature>
<keyword evidence="10" id="KW-1185">Reference proteome</keyword>
<evidence type="ECO:0000256" key="6">
    <source>
        <dbReference type="RuleBase" id="RU362028"/>
    </source>
</evidence>
<dbReference type="GO" id="GO:0009982">
    <property type="term" value="F:pseudouridine synthase activity"/>
    <property type="evidence" value="ECO:0007669"/>
    <property type="project" value="InterPro"/>
</dbReference>
<feature type="active site" evidence="4">
    <location>
        <position position="194"/>
    </location>
</feature>
<feature type="domain" description="Pseudouridine synthase RsuA/RluA-like" evidence="8">
    <location>
        <begin position="147"/>
        <end position="298"/>
    </location>
</feature>
<dbReference type="GO" id="GO:0000455">
    <property type="term" value="P:enzyme-directed rRNA pseudouridine synthesis"/>
    <property type="evidence" value="ECO:0007669"/>
    <property type="project" value="TreeGrafter"/>
</dbReference>
<dbReference type="Gene3D" id="3.30.2350.10">
    <property type="entry name" value="Pseudouridine synthase"/>
    <property type="match status" value="1"/>
</dbReference>
<dbReference type="GO" id="GO:0003723">
    <property type="term" value="F:RNA binding"/>
    <property type="evidence" value="ECO:0007669"/>
    <property type="project" value="UniProtKB-KW"/>
</dbReference>
<keyword evidence="5" id="KW-0694">RNA-binding</keyword>
<comment type="catalytic activity">
    <reaction evidence="1 6">
        <text>a uridine in RNA = a pseudouridine in RNA</text>
        <dbReference type="Rhea" id="RHEA:48348"/>
        <dbReference type="Rhea" id="RHEA-COMP:12068"/>
        <dbReference type="Rhea" id="RHEA-COMP:12069"/>
        <dbReference type="ChEBI" id="CHEBI:65314"/>
        <dbReference type="ChEBI" id="CHEBI:65315"/>
    </reaction>
</comment>
<dbReference type="STRING" id="1313296.SAMN05661091_1083"/>
<dbReference type="PROSITE" id="PS01129">
    <property type="entry name" value="PSI_RLU"/>
    <property type="match status" value="1"/>
</dbReference>
<dbReference type="GO" id="GO:0140098">
    <property type="term" value="F:catalytic activity, acting on RNA"/>
    <property type="evidence" value="ECO:0007669"/>
    <property type="project" value="UniProtKB-ARBA"/>
</dbReference>
<dbReference type="Gene3D" id="3.10.290.10">
    <property type="entry name" value="RNA-binding S4 domain"/>
    <property type="match status" value="1"/>
</dbReference>
<evidence type="ECO:0000259" key="8">
    <source>
        <dbReference type="Pfam" id="PF00849"/>
    </source>
</evidence>
<reference evidence="9 10" key="1">
    <citation type="submission" date="2017-04" db="EMBL/GenBank/DDBJ databases">
        <authorList>
            <person name="Afonso C.L."/>
            <person name="Miller P.J."/>
            <person name="Scott M.A."/>
            <person name="Spackman E."/>
            <person name="Goraichik I."/>
            <person name="Dimitrov K.M."/>
            <person name="Suarez D.L."/>
            <person name="Swayne D.E."/>
        </authorList>
    </citation>
    <scope>NUCLEOTIDE SEQUENCE [LARGE SCALE GENOMIC DNA]</scope>
    <source>
        <strain evidence="9 10">N3/975</strain>
    </source>
</reference>
<evidence type="ECO:0000256" key="1">
    <source>
        <dbReference type="ARBA" id="ARBA00000073"/>
    </source>
</evidence>
<organism evidence="9 10">
    <name type="scientific">Paenibacillus uliginis N3/975</name>
    <dbReference type="NCBI Taxonomy" id="1313296"/>
    <lineage>
        <taxon>Bacteria</taxon>
        <taxon>Bacillati</taxon>
        <taxon>Bacillota</taxon>
        <taxon>Bacilli</taxon>
        <taxon>Bacillales</taxon>
        <taxon>Paenibacillaceae</taxon>
        <taxon>Paenibacillus</taxon>
    </lineage>
</organism>
<dbReference type="PROSITE" id="PS50889">
    <property type="entry name" value="S4"/>
    <property type="match status" value="1"/>
</dbReference>
<dbReference type="InterPro" id="IPR050188">
    <property type="entry name" value="RluA_PseudoU_synthase"/>
</dbReference>
<accession>A0A1X7GTC1</accession>
<name>A0A1X7GTC1_9BACL</name>
<evidence type="ECO:0000256" key="2">
    <source>
        <dbReference type="ARBA" id="ARBA00010876"/>
    </source>
</evidence>
<comment type="function">
    <text evidence="6">Responsible for synthesis of pseudouridine from uracil.</text>
</comment>
<dbReference type="PANTHER" id="PTHR21600:SF44">
    <property type="entry name" value="RIBOSOMAL LARGE SUBUNIT PSEUDOURIDINE SYNTHASE D"/>
    <property type="match status" value="1"/>
</dbReference>
<dbReference type="InterPro" id="IPR020103">
    <property type="entry name" value="PsdUridine_synth_cat_dom_sf"/>
</dbReference>
<dbReference type="RefSeq" id="WP_208918088.1">
    <property type="nucleotide sequence ID" value="NZ_LT840184.1"/>
</dbReference>
<dbReference type="CDD" id="cd02869">
    <property type="entry name" value="PseudoU_synth_RluA_like"/>
    <property type="match status" value="1"/>
</dbReference>
<evidence type="ECO:0000256" key="4">
    <source>
        <dbReference type="PIRSR" id="PIRSR606225-1"/>
    </source>
</evidence>
<dbReference type="EC" id="5.4.99.-" evidence="6"/>
<dbReference type="CDD" id="cd00165">
    <property type="entry name" value="S4"/>
    <property type="match status" value="1"/>
</dbReference>
<dbReference type="InterPro" id="IPR006145">
    <property type="entry name" value="PsdUridine_synth_RsuA/RluA"/>
</dbReference>
<dbReference type="InterPro" id="IPR006225">
    <property type="entry name" value="PsdUridine_synth_RluC/D"/>
</dbReference>
<dbReference type="EMBL" id="LT840184">
    <property type="protein sequence ID" value="SMF74441.1"/>
    <property type="molecule type" value="Genomic_DNA"/>
</dbReference>
<dbReference type="AlphaFoldDB" id="A0A1X7GTC1"/>
<evidence type="ECO:0000313" key="10">
    <source>
        <dbReference type="Proteomes" id="UP000192940"/>
    </source>
</evidence>
<evidence type="ECO:0000256" key="3">
    <source>
        <dbReference type="ARBA" id="ARBA00023235"/>
    </source>
</evidence>
<evidence type="ECO:0000313" key="9">
    <source>
        <dbReference type="EMBL" id="SMF74441.1"/>
    </source>
</evidence>
<comment type="similarity">
    <text evidence="2 6">Belongs to the pseudouridine synthase RluA family.</text>
</comment>
<dbReference type="NCBIfam" id="TIGR00005">
    <property type="entry name" value="rluA_subfam"/>
    <property type="match status" value="1"/>
</dbReference>
<dbReference type="InterPro" id="IPR006224">
    <property type="entry name" value="PsdUridine_synth_RluA-like_CS"/>
</dbReference>
<dbReference type="Proteomes" id="UP000192940">
    <property type="component" value="Chromosome I"/>
</dbReference>
<dbReference type="PANTHER" id="PTHR21600">
    <property type="entry name" value="MITOCHONDRIAL RNA PSEUDOURIDINE SYNTHASE"/>
    <property type="match status" value="1"/>
</dbReference>
<keyword evidence="3 6" id="KW-0413">Isomerase</keyword>
<dbReference type="SUPFAM" id="SSF55174">
    <property type="entry name" value="Alpha-L RNA-binding motif"/>
    <property type="match status" value="1"/>
</dbReference>
<proteinExistence type="inferred from homology"/>
<evidence type="ECO:0000256" key="7">
    <source>
        <dbReference type="SAM" id="MobiDB-lite"/>
    </source>
</evidence>
<dbReference type="SUPFAM" id="SSF55120">
    <property type="entry name" value="Pseudouridine synthase"/>
    <property type="match status" value="1"/>
</dbReference>
<dbReference type="Pfam" id="PF00849">
    <property type="entry name" value="PseudoU_synth_2"/>
    <property type="match status" value="1"/>
</dbReference>
<dbReference type="InterPro" id="IPR036986">
    <property type="entry name" value="S4_RNA-bd_sf"/>
</dbReference>
<evidence type="ECO:0000256" key="5">
    <source>
        <dbReference type="PROSITE-ProRule" id="PRU00182"/>
    </source>
</evidence>
<gene>
    <name evidence="9" type="ORF">SAMN05661091_1083</name>
</gene>
<protein>
    <recommendedName>
        <fullName evidence="6">Pseudouridine synthase</fullName>
        <ecNumber evidence="6">5.4.99.-</ecNumber>
    </recommendedName>
</protein>
<sequence>MDNKRRPAKETKSYKPQNTRSGAPAERGSDYQANKPRSSSDQGRKSGGRQHTLNTSNAKNTSKPAPAKTYTVKEPAELLSFLLSSISNMSRNSIKSLLARGQVMVDGQAVTAYNYALKPGQTIMLSKDKAADKPALVGLSILHEDDDVIVIQKDAGLLSVASPKENEMTAYRQLTAHVRSQNPNERIFVVHRLDRDTSGVMMFAKSENVQQALQNNWQDTVKERTYVALVEGAVKKPEGTITSWLKESSTLKMYSSHYPNDGQHAVTHYKTIESNRNFSLLEVNLETGRKNQIRVHMEDIGHPVVGDKKYGSKAKILGRLGLHAKVLAFIHPTDGQLMRFESSIPKSFMNPFRKSHP</sequence>
<feature type="compositionally biased region" description="Polar residues" evidence="7">
    <location>
        <begin position="49"/>
        <end position="63"/>
    </location>
</feature>
<feature type="compositionally biased region" description="Polar residues" evidence="7">
    <location>
        <begin position="31"/>
        <end position="41"/>
    </location>
</feature>